<organism evidence="1 2">
    <name type="scientific">Solanum commersonii</name>
    <name type="common">Commerson's wild potato</name>
    <name type="synonym">Commerson's nightshade</name>
    <dbReference type="NCBI Taxonomy" id="4109"/>
    <lineage>
        <taxon>Eukaryota</taxon>
        <taxon>Viridiplantae</taxon>
        <taxon>Streptophyta</taxon>
        <taxon>Embryophyta</taxon>
        <taxon>Tracheophyta</taxon>
        <taxon>Spermatophyta</taxon>
        <taxon>Magnoliopsida</taxon>
        <taxon>eudicotyledons</taxon>
        <taxon>Gunneridae</taxon>
        <taxon>Pentapetalae</taxon>
        <taxon>asterids</taxon>
        <taxon>lamiids</taxon>
        <taxon>Solanales</taxon>
        <taxon>Solanaceae</taxon>
        <taxon>Solanoideae</taxon>
        <taxon>Solaneae</taxon>
        <taxon>Solanum</taxon>
    </lineage>
</organism>
<evidence type="ECO:0000313" key="1">
    <source>
        <dbReference type="EMBL" id="KAG5591343.1"/>
    </source>
</evidence>
<comment type="caution">
    <text evidence="1">The sequence shown here is derived from an EMBL/GenBank/DDBJ whole genome shotgun (WGS) entry which is preliminary data.</text>
</comment>
<gene>
    <name evidence="1" type="ORF">H5410_041857</name>
</gene>
<accession>A0A9J5XUT1</accession>
<name>A0A9J5XUT1_SOLCO</name>
<dbReference type="AlphaFoldDB" id="A0A9J5XUT1"/>
<proteinExistence type="predicted"/>
<reference evidence="1 2" key="1">
    <citation type="submission" date="2020-09" db="EMBL/GenBank/DDBJ databases">
        <title>De no assembly of potato wild relative species, Solanum commersonii.</title>
        <authorList>
            <person name="Cho K."/>
        </authorList>
    </citation>
    <scope>NUCLEOTIDE SEQUENCE [LARGE SCALE GENOMIC DNA]</scope>
    <source>
        <strain evidence="1">LZ3.2</strain>
        <tissue evidence="1">Leaf</tissue>
    </source>
</reference>
<keyword evidence="2" id="KW-1185">Reference proteome</keyword>
<sequence>MCGPQSMAQWTKHSGKRYHQSLPYAHMLRDTHVWLKVVMNYLISGLHYTDITRYRVCLVYALMTSTELIIGAILKFAMHKGHMYAFGGLIMKMCHAVGVPEESLGDMAPLYPVSLDITRTKGPDTKFGPTLTIVERHRRDELITARMYVSIFSKNRYVRFLTVLNLFFLPPYI</sequence>
<dbReference type="Proteomes" id="UP000824120">
    <property type="component" value="Chromosome 8"/>
</dbReference>
<dbReference type="EMBL" id="JACXVP010000008">
    <property type="protein sequence ID" value="KAG5591343.1"/>
    <property type="molecule type" value="Genomic_DNA"/>
</dbReference>
<evidence type="ECO:0000313" key="2">
    <source>
        <dbReference type="Proteomes" id="UP000824120"/>
    </source>
</evidence>
<protein>
    <submittedName>
        <fullName evidence="1">Uncharacterized protein</fullName>
    </submittedName>
</protein>